<evidence type="ECO:0000256" key="7">
    <source>
        <dbReference type="ARBA" id="ARBA00023136"/>
    </source>
</evidence>
<keyword evidence="3" id="KW-0813">Transport</keyword>
<evidence type="ECO:0000256" key="10">
    <source>
        <dbReference type="SAM" id="Phobius"/>
    </source>
</evidence>
<evidence type="ECO:0000256" key="4">
    <source>
        <dbReference type="ARBA" id="ARBA00022692"/>
    </source>
</evidence>
<dbReference type="Pfam" id="PF14798">
    <property type="entry name" value="Ca_hom_mod"/>
    <property type="match status" value="1"/>
</dbReference>
<keyword evidence="6" id="KW-0406">Ion transport</keyword>
<evidence type="ECO:0000256" key="1">
    <source>
        <dbReference type="ARBA" id="ARBA00004141"/>
    </source>
</evidence>
<protein>
    <submittedName>
        <fullName evidence="12">Uncharacterized protein LOC108879745</fullName>
    </submittedName>
</protein>
<feature type="transmembrane region" description="Helical" evidence="10">
    <location>
        <begin position="161"/>
        <end position="180"/>
    </location>
</feature>
<evidence type="ECO:0000256" key="6">
    <source>
        <dbReference type="ARBA" id="ARBA00023065"/>
    </source>
</evidence>
<evidence type="ECO:0000256" key="9">
    <source>
        <dbReference type="SAM" id="MobiDB-lite"/>
    </source>
</evidence>
<comment type="similarity">
    <text evidence="2">Belongs to the CALHM family.</text>
</comment>
<evidence type="ECO:0000256" key="8">
    <source>
        <dbReference type="ARBA" id="ARBA00023303"/>
    </source>
</evidence>
<dbReference type="GO" id="GO:0034220">
    <property type="term" value="P:monoatomic ion transmembrane transport"/>
    <property type="evidence" value="ECO:0007669"/>
    <property type="project" value="UniProtKB-KW"/>
</dbReference>
<reference evidence="12" key="1">
    <citation type="submission" date="2025-08" db="UniProtKB">
        <authorList>
            <consortium name="RefSeq"/>
        </authorList>
    </citation>
    <scope>IDENTIFICATION</scope>
    <source>
        <tissue evidence="12">Brain</tissue>
    </source>
</reference>
<dbReference type="AlphaFoldDB" id="A0AAJ7PII2"/>
<evidence type="ECO:0000313" key="11">
    <source>
        <dbReference type="Proteomes" id="UP000694890"/>
    </source>
</evidence>
<keyword evidence="5 10" id="KW-1133">Transmembrane helix</keyword>
<dbReference type="Proteomes" id="UP000694890">
    <property type="component" value="Linkage group LG6"/>
</dbReference>
<evidence type="ECO:0000313" key="12">
    <source>
        <dbReference type="RefSeq" id="XP_018526656.1"/>
    </source>
</evidence>
<dbReference type="KEGG" id="lcf:108879745"/>
<evidence type="ECO:0000256" key="3">
    <source>
        <dbReference type="ARBA" id="ARBA00022448"/>
    </source>
</evidence>
<name>A0AAJ7PII2_LATCA</name>
<evidence type="ECO:0000256" key="5">
    <source>
        <dbReference type="ARBA" id="ARBA00022989"/>
    </source>
</evidence>
<dbReference type="GeneID" id="108879745"/>
<proteinExistence type="inferred from homology"/>
<feature type="region of interest" description="Disordered" evidence="9">
    <location>
        <begin position="254"/>
        <end position="312"/>
    </location>
</feature>
<keyword evidence="8" id="KW-0407">Ion channel</keyword>
<feature type="transmembrane region" description="Helical" evidence="10">
    <location>
        <begin position="41"/>
        <end position="62"/>
    </location>
</feature>
<keyword evidence="7 10" id="KW-0472">Membrane</keyword>
<gene>
    <name evidence="12" type="primary">LOC108879745</name>
</gene>
<organism evidence="11 12">
    <name type="scientific">Lates calcarifer</name>
    <name type="common">Barramundi</name>
    <name type="synonym">Holocentrus calcarifer</name>
    <dbReference type="NCBI Taxonomy" id="8187"/>
    <lineage>
        <taxon>Eukaryota</taxon>
        <taxon>Metazoa</taxon>
        <taxon>Chordata</taxon>
        <taxon>Craniata</taxon>
        <taxon>Vertebrata</taxon>
        <taxon>Euteleostomi</taxon>
        <taxon>Actinopterygii</taxon>
        <taxon>Neopterygii</taxon>
        <taxon>Teleostei</taxon>
        <taxon>Neoteleostei</taxon>
        <taxon>Acanthomorphata</taxon>
        <taxon>Carangaria</taxon>
        <taxon>Carangaria incertae sedis</taxon>
        <taxon>Centropomidae</taxon>
        <taxon>Lates</taxon>
    </lineage>
</organism>
<dbReference type="GO" id="GO:1904669">
    <property type="term" value="P:ATP export"/>
    <property type="evidence" value="ECO:0007669"/>
    <property type="project" value="UniProtKB-ARBA"/>
</dbReference>
<comment type="subcellular location">
    <subcellularLocation>
        <location evidence="1">Membrane</location>
        <topology evidence="1">Multi-pass membrane protein</topology>
    </subcellularLocation>
</comment>
<feature type="compositionally biased region" description="Low complexity" evidence="9">
    <location>
        <begin position="257"/>
        <end position="296"/>
    </location>
</feature>
<keyword evidence="4 10" id="KW-0812">Transmembrane</keyword>
<accession>A0AAJ7PII2</accession>
<dbReference type="InterPro" id="IPR029569">
    <property type="entry name" value="CALHM"/>
</dbReference>
<feature type="transmembrane region" description="Helical" evidence="10">
    <location>
        <begin position="12"/>
        <end position="29"/>
    </location>
</feature>
<sequence length="312" mass="35305">MREYLGNFPSTNFSICATVILIFTYNVLLERDMECTCEKQTLDCGLYMGLPCFIILVLILWMDKTFQRTCRYSCTSQSQNQDWRQCCKGCCSCTFCCVIVHHIIKAVFVGALWVVFVFLDGDWFVCCGNYGSDQQLACKDKKNLTAEERVIIAELKNSSKVIGSTLLVVIIILAAIIPLLKWKKCCEKISTHCDRRTLYNKLILEEEENEMTEILRRSAKKQLTEGIENQLKGEQWEECFNVAATLIKDSTKPEYCGEQQQPTGPQGEQQQHEPTAGPSGVQEGAEGVGGSSSEEQSLLRNKQRLRNDDSNV</sequence>
<dbReference type="RefSeq" id="XP_018526656.1">
    <property type="nucleotide sequence ID" value="XM_018671140.2"/>
</dbReference>
<dbReference type="GO" id="GO:0016020">
    <property type="term" value="C:membrane"/>
    <property type="evidence" value="ECO:0007669"/>
    <property type="project" value="UniProtKB-SubCell"/>
</dbReference>
<evidence type="ECO:0000256" key="2">
    <source>
        <dbReference type="ARBA" id="ARBA00008497"/>
    </source>
</evidence>